<reference evidence="2" key="1">
    <citation type="submission" date="2022-02" db="EMBL/GenBank/DDBJ databases">
        <title>Emergence and expansion in Europe of a Vibrio aestuarianus clonal complex pathogenic for oysters.</title>
        <authorList>
            <person name="Mesnil A."/>
            <person name="Travers M.-A."/>
        </authorList>
    </citation>
    <scope>NUCLEOTIDE SEQUENCE</scope>
    <source>
        <strain evidence="2">151-ITT-15-cp-1</strain>
    </source>
</reference>
<dbReference type="Proteomes" id="UP001140973">
    <property type="component" value="Unassembled WGS sequence"/>
</dbReference>
<evidence type="ECO:0000256" key="1">
    <source>
        <dbReference type="SAM" id="Phobius"/>
    </source>
</evidence>
<organism evidence="2 3">
    <name type="scientific">Vibrio aestuarianus</name>
    <dbReference type="NCBI Taxonomy" id="28171"/>
    <lineage>
        <taxon>Bacteria</taxon>
        <taxon>Pseudomonadati</taxon>
        <taxon>Pseudomonadota</taxon>
        <taxon>Gammaproteobacteria</taxon>
        <taxon>Vibrionales</taxon>
        <taxon>Vibrionaceae</taxon>
        <taxon>Vibrio</taxon>
    </lineage>
</organism>
<name>A0A9X4J5R6_9VIBR</name>
<gene>
    <name evidence="2" type="ORF">L9W73_18250</name>
</gene>
<dbReference type="AlphaFoldDB" id="A0A9X4J5R6"/>
<evidence type="ECO:0000313" key="3">
    <source>
        <dbReference type="Proteomes" id="UP001140973"/>
    </source>
</evidence>
<evidence type="ECO:0000313" key="2">
    <source>
        <dbReference type="EMBL" id="MDE1359211.1"/>
    </source>
</evidence>
<feature type="transmembrane region" description="Helical" evidence="1">
    <location>
        <begin position="12"/>
        <end position="33"/>
    </location>
</feature>
<proteinExistence type="predicted"/>
<dbReference type="EMBL" id="JAKNAP010000183">
    <property type="protein sequence ID" value="MDE1359211.1"/>
    <property type="molecule type" value="Genomic_DNA"/>
</dbReference>
<keyword evidence="1" id="KW-0812">Transmembrane</keyword>
<accession>A0A9X4J5R6</accession>
<protein>
    <submittedName>
        <fullName evidence="2">Uncharacterized protein</fullName>
    </submittedName>
</protein>
<keyword evidence="1" id="KW-1133">Transmembrane helix</keyword>
<keyword evidence="1" id="KW-0472">Membrane</keyword>
<dbReference type="RefSeq" id="WP_274674351.1">
    <property type="nucleotide sequence ID" value="NZ_JAKNAP010000183.1"/>
</dbReference>
<comment type="caution">
    <text evidence="2">The sequence shown here is derived from an EMBL/GenBank/DDBJ whole genome shotgun (WGS) entry which is preliminary data.</text>
</comment>
<sequence>MEYVSNEGFWAILGAVIGAFLGAFLGLMISVFLDYKRYLTLERSLYQEADFISSMMSSFFISVIKNYNSEQVNLYNGERLIGPREINFDAFYTLHLELYKTKSIPNEHHRRLIHNISYQWDRVLSLDLKRITKLDDKPVYYINKSKSIEIINILVNSLYNMDMFVKRKSRFKFDDKRNFKFQARAVFNKYNVNDSELIDLISDEIENW</sequence>